<dbReference type="RefSeq" id="WP_101310602.1">
    <property type="nucleotide sequence ID" value="NZ_MVDE01000024.1"/>
</dbReference>
<dbReference type="Proteomes" id="UP000233618">
    <property type="component" value="Unassembled WGS sequence"/>
</dbReference>
<evidence type="ECO:0000313" key="4">
    <source>
        <dbReference type="Proteomes" id="UP000233618"/>
    </source>
</evidence>
<evidence type="ECO:0000256" key="1">
    <source>
        <dbReference type="SAM" id="MobiDB-lite"/>
    </source>
</evidence>
<name>A0A2N3I1C8_9BACT</name>
<accession>A0A2N3I1C8</accession>
<comment type="caution">
    <text evidence="3">The sequence shown here is derived from an EMBL/GenBank/DDBJ whole genome shotgun (WGS) entry which is preliminary data.</text>
</comment>
<organism evidence="3 4">
    <name type="scientific">Labilibaculum manganireducens</name>
    <dbReference type="NCBI Taxonomy" id="1940525"/>
    <lineage>
        <taxon>Bacteria</taxon>
        <taxon>Pseudomonadati</taxon>
        <taxon>Bacteroidota</taxon>
        <taxon>Bacteroidia</taxon>
        <taxon>Marinilabiliales</taxon>
        <taxon>Marinifilaceae</taxon>
        <taxon>Labilibaculum</taxon>
    </lineage>
</organism>
<keyword evidence="4" id="KW-1185">Reference proteome</keyword>
<proteinExistence type="predicted"/>
<gene>
    <name evidence="3" type="ORF">BZG01_14675</name>
</gene>
<dbReference type="SUPFAM" id="SSF81853">
    <property type="entry name" value="Family 10 polysaccharide lyase"/>
    <property type="match status" value="1"/>
</dbReference>
<feature type="chain" id="PRO_5014994999" description="Pectate lyase" evidence="2">
    <location>
        <begin position="23"/>
        <end position="530"/>
    </location>
</feature>
<keyword evidence="2" id="KW-0732">Signal</keyword>
<feature type="region of interest" description="Disordered" evidence="1">
    <location>
        <begin position="473"/>
        <end position="501"/>
    </location>
</feature>
<evidence type="ECO:0008006" key="5">
    <source>
        <dbReference type="Google" id="ProtNLM"/>
    </source>
</evidence>
<dbReference type="Gene3D" id="1.50.10.20">
    <property type="match status" value="1"/>
</dbReference>
<protein>
    <recommendedName>
        <fullName evidence="5">Pectate lyase</fullName>
    </recommendedName>
</protein>
<dbReference type="Pfam" id="PF09492">
    <property type="entry name" value="Pec_lyase"/>
    <property type="match status" value="1"/>
</dbReference>
<reference evidence="3 4" key="1">
    <citation type="journal article" date="2017" name="Front. Microbiol.">
        <title>Labilibaculum manganireducens gen. nov., sp. nov. and Labilibaculum filiforme sp. nov., Novel Bacteroidetes Isolated from Subsurface Sediments of the Baltic Sea.</title>
        <authorList>
            <person name="Vandieken V."/>
            <person name="Marshall I.P."/>
            <person name="Niemann H."/>
            <person name="Engelen B."/>
            <person name="Cypionka H."/>
        </authorList>
    </citation>
    <scope>NUCLEOTIDE SEQUENCE [LARGE SCALE GENOMIC DNA]</scope>
    <source>
        <strain evidence="3 4">59.10-2M</strain>
    </source>
</reference>
<dbReference type="InterPro" id="IPR012669">
    <property type="entry name" value="Pectate_lyase"/>
</dbReference>
<evidence type="ECO:0000313" key="3">
    <source>
        <dbReference type="EMBL" id="PKQ64126.1"/>
    </source>
</evidence>
<sequence length="530" mass="61834">MKSTKTQLLIFLLLAFVPKLKAQSEISKEQICETMLKATQFMVEEVSTNGGYVWYYLPDLSRRWGEMEAYKTMIWLQYPGTISIGHLFLDAYRTTKNEYYYQAAQQVATAIIWGQSNEGGWNYMIDFAGDRSLKKWYSTVGKNGWRLEEFQHYYGNSTFDDDITSDAARFLLRIYLAKLDPVYKPALDKAIDFILKSQYASGGWPQRYPLKYDFNKQGHPDYSSFYTFNDDVIWENVHFLIQSYLTLGEERFLEPIRRGMDFYLISQDACGAWGQQLNLNMETEGARTYEPAAFLPSTTCKNAMLLLKFYQYTGDKKFISRVPDAIRWLESTRLPENQIETYRTHPTFVEVGTNKPIYVHRKGSNVKFGTYYLDNDDKKLLAHYYGKCRIQLDELKSEYKSLNELDIDKVTKDSPLKEACFMENDTPQRFYDLNRNVFNGVASEAEVKNIISSLDQKNRWLVKHAFISHPYIGDGQDQNQSDEYSTTRVGDETDTSTYPDSSDKLYISTKEYIQNMNVLINYLKSDQSRK</sequence>
<feature type="compositionally biased region" description="Polar residues" evidence="1">
    <location>
        <begin position="476"/>
        <end position="488"/>
    </location>
</feature>
<dbReference type="AlphaFoldDB" id="A0A2N3I1C8"/>
<evidence type="ECO:0000256" key="2">
    <source>
        <dbReference type="SAM" id="SignalP"/>
    </source>
</evidence>
<feature type="signal peptide" evidence="2">
    <location>
        <begin position="1"/>
        <end position="22"/>
    </location>
</feature>
<dbReference type="EMBL" id="MVDE01000024">
    <property type="protein sequence ID" value="PKQ64126.1"/>
    <property type="molecule type" value="Genomic_DNA"/>
</dbReference>